<gene>
    <name evidence="1" type="ORF">DV707_10680</name>
    <name evidence="2" type="ORF">SAMN04488133_2009</name>
</gene>
<dbReference type="EMBL" id="CP031311">
    <property type="protein sequence ID" value="QCC48086.1"/>
    <property type="molecule type" value="Genomic_DNA"/>
</dbReference>
<evidence type="ECO:0000313" key="1">
    <source>
        <dbReference type="EMBL" id="QCC48086.1"/>
    </source>
</evidence>
<protein>
    <submittedName>
        <fullName evidence="2">Phage tail sheath protein</fullName>
    </submittedName>
</protein>
<dbReference type="GeneID" id="39858563"/>
<dbReference type="EMBL" id="FNVN01000002">
    <property type="protein sequence ID" value="SEG36006.1"/>
    <property type="molecule type" value="Genomic_DNA"/>
</dbReference>
<reference evidence="2 3" key="1">
    <citation type="submission" date="2016-10" db="EMBL/GenBank/DDBJ databases">
        <authorList>
            <person name="de Groot N.N."/>
        </authorList>
    </citation>
    <scope>NUCLEOTIDE SEQUENCE [LARGE SCALE GENOMIC DNA]</scope>
    <source>
        <strain evidence="2 3">CGMCC 1.10331</strain>
    </source>
</reference>
<name>A0A1H5ZKW0_9EURY</name>
<evidence type="ECO:0000313" key="2">
    <source>
        <dbReference type="EMBL" id="SEG36006.1"/>
    </source>
</evidence>
<accession>A0A1H5ZKW0</accession>
<sequence length="432" mass="44902">MTINIGNSTLPGVYTRQESNSSVAANVSAPADVGLVGEADLTAGTAEANTVYAVTTSPQAYRLFGDSPLAGAIADALQNGGYPIYSVACELIDVTGEDISGSGSTSVTLSNAPLSEDVSMISIEVDGTSKSVTGTFGNPADESPGSDAAVVNTVVGEIELDAAPSTSGTADYTYADYSGALSALADDKKHVLDFVGVLAENGDVINELNTTINGMANTYNFALGIAGAAAYIPDTSAFTNPLDTSRMQLVFPNRNRAGESLIGAYVGVRGSIGINQSGMRKRLAGQSSLFEDLSSTQKADLDVLNIVVLETDRNGVRMVNDPTCVAADNLEEAEYNHGLARLVGDYVTLIVHDNADRFIGKLHTQSARNNLGDILNNELSSLLRTNSIVAYTVAVEEIDSVTARVEVGIQTADPLRNIEAIIVSGDVDTASA</sequence>
<organism evidence="2 3">
    <name type="scientific">Halobellus limi</name>
    <dbReference type="NCBI Taxonomy" id="699433"/>
    <lineage>
        <taxon>Archaea</taxon>
        <taxon>Methanobacteriati</taxon>
        <taxon>Methanobacteriota</taxon>
        <taxon>Stenosarchaea group</taxon>
        <taxon>Halobacteria</taxon>
        <taxon>Halobacteriales</taxon>
        <taxon>Haloferacaceae</taxon>
        <taxon>Halobellus</taxon>
    </lineage>
</organism>
<dbReference type="AlphaFoldDB" id="A0A1H5ZKW0"/>
<keyword evidence="3" id="KW-1185">Reference proteome</keyword>
<evidence type="ECO:0000313" key="4">
    <source>
        <dbReference type="Proteomes" id="UP000296733"/>
    </source>
</evidence>
<dbReference type="Proteomes" id="UP000236740">
    <property type="component" value="Unassembled WGS sequence"/>
</dbReference>
<dbReference type="Proteomes" id="UP000296733">
    <property type="component" value="Chromosome"/>
</dbReference>
<reference evidence="1 4" key="2">
    <citation type="journal article" date="2019" name="Nat. Commun.">
        <title>A new type of DNA phosphorothioation-based antiviral system in archaea.</title>
        <authorList>
            <person name="Xiong L."/>
            <person name="Liu S."/>
            <person name="Chen S."/>
            <person name="Xiao Y."/>
            <person name="Zhu B."/>
            <person name="Gao Y."/>
            <person name="Zhang Y."/>
            <person name="Chen B."/>
            <person name="Luo J."/>
            <person name="Deng Z."/>
            <person name="Chen X."/>
            <person name="Wang L."/>
            <person name="Chen S."/>
        </authorList>
    </citation>
    <scope>NUCLEOTIDE SEQUENCE [LARGE SCALE GENOMIC DNA]</scope>
    <source>
        <strain evidence="1 4">CGMCC 1.10331</strain>
    </source>
</reference>
<dbReference type="RefSeq" id="WP_103991712.1">
    <property type="nucleotide sequence ID" value="NZ_CP031311.1"/>
</dbReference>
<proteinExistence type="predicted"/>
<dbReference type="OrthoDB" id="342685at2157"/>
<dbReference type="KEGG" id="hlm:DV707_10680"/>
<evidence type="ECO:0000313" key="3">
    <source>
        <dbReference type="Proteomes" id="UP000236740"/>
    </source>
</evidence>